<organism evidence="1 2">
    <name type="scientific">Campylobacter suis</name>
    <dbReference type="NCBI Taxonomy" id="2790657"/>
    <lineage>
        <taxon>Bacteria</taxon>
        <taxon>Pseudomonadati</taxon>
        <taxon>Campylobacterota</taxon>
        <taxon>Epsilonproteobacteria</taxon>
        <taxon>Campylobacterales</taxon>
        <taxon>Campylobacteraceae</taxon>
        <taxon>Campylobacter</taxon>
    </lineage>
</organism>
<proteinExistence type="predicted"/>
<dbReference type="RefSeq" id="WP_230056405.1">
    <property type="nucleotide sequence ID" value="NZ_CAJHOE010000001.1"/>
</dbReference>
<dbReference type="SUPFAM" id="SSF144064">
    <property type="entry name" value="Heme iron utilization protein-like"/>
    <property type="match status" value="1"/>
</dbReference>
<dbReference type="InterPro" id="IPR010413">
    <property type="entry name" value="HutX-like"/>
</dbReference>
<dbReference type="CDD" id="cd16829">
    <property type="entry name" value="ChuX_HutX-like"/>
    <property type="match status" value="1"/>
</dbReference>
<dbReference type="Proteomes" id="UP000789359">
    <property type="component" value="Unassembled WGS sequence"/>
</dbReference>
<accession>A0ABM8Q2I1</accession>
<comment type="caution">
    <text evidence="1">The sequence shown here is derived from an EMBL/GenBank/DDBJ whole genome shotgun (WGS) entry which is preliminary data.</text>
</comment>
<gene>
    <name evidence="1" type="primary">hutX</name>
    <name evidence="1" type="ORF">LMG8286_00629</name>
</gene>
<protein>
    <submittedName>
        <fullName evidence="1">Intracellular heme transport protein HutX</fullName>
    </submittedName>
</protein>
<keyword evidence="2" id="KW-1185">Reference proteome</keyword>
<dbReference type="EMBL" id="CAJHOE010000001">
    <property type="protein sequence ID" value="CAD7286965.1"/>
    <property type="molecule type" value="Genomic_DNA"/>
</dbReference>
<dbReference type="PIRSF" id="PIRSF030840">
    <property type="entry name" value="DUF1008"/>
    <property type="match status" value="1"/>
</dbReference>
<dbReference type="Gene3D" id="3.40.1570.10">
    <property type="entry name" value="HemS/ChuS/ChuX like domains"/>
    <property type="match status" value="1"/>
</dbReference>
<sequence length="163" mass="18575">MKEKVKALLEANPKISLAKIGEELGLAREIEVIENLPASHCKEVSGDKFEEILNDIGTWGEVLFIKNTPAFIIEFKTNIPSGKKMQGYYNFNHKESKFGGHLKFEEIDRIFFVSQTFMGLLSLSVQFYDKEGNNIFKLSVGRDAKMKLLPEQVEKFDALKARI</sequence>
<evidence type="ECO:0000313" key="1">
    <source>
        <dbReference type="EMBL" id="CAD7286965.1"/>
    </source>
</evidence>
<dbReference type="Pfam" id="PF06228">
    <property type="entry name" value="ChuX_HutX"/>
    <property type="match status" value="1"/>
</dbReference>
<reference evidence="1 2" key="1">
    <citation type="submission" date="2020-11" db="EMBL/GenBank/DDBJ databases">
        <authorList>
            <person name="Peeters C."/>
        </authorList>
    </citation>
    <scope>NUCLEOTIDE SEQUENCE [LARGE SCALE GENOMIC DNA]</scope>
    <source>
        <strain evidence="1 2">LMG 8286</strain>
    </source>
</reference>
<dbReference type="NCBIfam" id="TIGR04108">
    <property type="entry name" value="HutX"/>
    <property type="match status" value="1"/>
</dbReference>
<name>A0ABM8Q2I1_9BACT</name>
<evidence type="ECO:0000313" key="2">
    <source>
        <dbReference type="Proteomes" id="UP000789359"/>
    </source>
</evidence>
<dbReference type="InterPro" id="IPR053733">
    <property type="entry name" value="Heme_Transport_Util_sf"/>
</dbReference>